<dbReference type="InterPro" id="IPR050833">
    <property type="entry name" value="Poly_Biosynth_Transport"/>
</dbReference>
<evidence type="ECO:0000256" key="3">
    <source>
        <dbReference type="ARBA" id="ARBA00022692"/>
    </source>
</evidence>
<feature type="transmembrane region" description="Helical" evidence="7">
    <location>
        <begin position="331"/>
        <end position="350"/>
    </location>
</feature>
<feature type="transmembrane region" description="Helical" evidence="7">
    <location>
        <begin position="117"/>
        <end position="141"/>
    </location>
</feature>
<dbReference type="EMBL" id="AORZ01000264">
    <property type="protein sequence ID" value="EME96273.1"/>
    <property type="molecule type" value="Genomic_DNA"/>
</dbReference>
<feature type="transmembrane region" description="Helical" evidence="7">
    <location>
        <begin position="197"/>
        <end position="218"/>
    </location>
</feature>
<evidence type="ECO:0000256" key="1">
    <source>
        <dbReference type="ARBA" id="ARBA00004651"/>
    </source>
</evidence>
<evidence type="ECO:0000256" key="4">
    <source>
        <dbReference type="ARBA" id="ARBA00022989"/>
    </source>
</evidence>
<evidence type="ECO:0000313" key="9">
    <source>
        <dbReference type="Proteomes" id="UP000011740"/>
    </source>
</evidence>
<feature type="transmembrane region" description="Helical" evidence="7">
    <location>
        <begin position="147"/>
        <end position="166"/>
    </location>
</feature>
<comment type="caution">
    <text evidence="8">The sequence shown here is derived from an EMBL/GenBank/DDBJ whole genome shotgun (WGS) entry which is preliminary data.</text>
</comment>
<feature type="transmembrane region" description="Helical" evidence="7">
    <location>
        <begin position="20"/>
        <end position="41"/>
    </location>
</feature>
<reference evidence="8 9" key="1">
    <citation type="journal article" date="2013" name="Genome Announc.">
        <title>Whole-Genome Shotgun Assembly and Analysis of the Genome of Streptomyces mobaraensis DSM 40847, a Strain for Industrial Production of Microbial Transglutaminase.</title>
        <authorList>
            <person name="Yang H."/>
            <person name="He T."/>
            <person name="Wu W."/>
            <person name="Zhu W."/>
            <person name="Lu B."/>
            <person name="Sun W."/>
        </authorList>
    </citation>
    <scope>NUCLEOTIDE SEQUENCE [LARGE SCALE GENOMIC DNA]</scope>
    <source>
        <strain evidence="8 9">DSM 40847</strain>
    </source>
</reference>
<dbReference type="eggNOG" id="COG2244">
    <property type="taxonomic scope" value="Bacteria"/>
</dbReference>
<evidence type="ECO:0000256" key="5">
    <source>
        <dbReference type="ARBA" id="ARBA00023136"/>
    </source>
</evidence>
<dbReference type="PANTHER" id="PTHR30250:SF11">
    <property type="entry name" value="O-ANTIGEN TRANSPORTER-RELATED"/>
    <property type="match status" value="1"/>
</dbReference>
<dbReference type="GO" id="GO:0005886">
    <property type="term" value="C:plasma membrane"/>
    <property type="evidence" value="ECO:0007669"/>
    <property type="project" value="UniProtKB-SubCell"/>
</dbReference>
<feature type="transmembrane region" description="Helical" evidence="7">
    <location>
        <begin position="356"/>
        <end position="378"/>
    </location>
</feature>
<feature type="transmembrane region" description="Helical" evidence="7">
    <location>
        <begin position="224"/>
        <end position="249"/>
    </location>
</feature>
<keyword evidence="2" id="KW-1003">Cell membrane</keyword>
<proteinExistence type="predicted"/>
<feature type="transmembrane region" description="Helical" evidence="7">
    <location>
        <begin position="86"/>
        <end position="105"/>
    </location>
</feature>
<keyword evidence="4 7" id="KW-1133">Transmembrane helix</keyword>
<organism evidence="8 9">
    <name type="scientific">Streptomyces mobaraensis (strain ATCC 29032 / DSM 40847 / JCM 4168 / NBRC 13819 / NCIMB 11159 / IPCR 16-22)</name>
    <dbReference type="NCBI Taxonomy" id="1223523"/>
    <lineage>
        <taxon>Bacteria</taxon>
        <taxon>Bacillati</taxon>
        <taxon>Actinomycetota</taxon>
        <taxon>Actinomycetes</taxon>
        <taxon>Kitasatosporales</taxon>
        <taxon>Streptomycetaceae</taxon>
        <taxon>Streptomyces</taxon>
    </lineage>
</organism>
<name>M2ZU71_STRM1</name>
<feature type="transmembrane region" description="Helical" evidence="7">
    <location>
        <begin position="270"/>
        <end position="295"/>
    </location>
</feature>
<evidence type="ECO:0000313" key="8">
    <source>
        <dbReference type="EMBL" id="EME96273.1"/>
    </source>
</evidence>
<feature type="transmembrane region" description="Helical" evidence="7">
    <location>
        <begin position="301"/>
        <end position="319"/>
    </location>
</feature>
<feature type="region of interest" description="Disordered" evidence="6">
    <location>
        <begin position="392"/>
        <end position="411"/>
    </location>
</feature>
<dbReference type="AlphaFoldDB" id="M2ZU71"/>
<evidence type="ECO:0000256" key="6">
    <source>
        <dbReference type="SAM" id="MobiDB-lite"/>
    </source>
</evidence>
<evidence type="ECO:0000256" key="7">
    <source>
        <dbReference type="SAM" id="Phobius"/>
    </source>
</evidence>
<dbReference type="STRING" id="1223523.H340_32327"/>
<protein>
    <submittedName>
        <fullName evidence="8">Uncharacterized protein</fullName>
    </submittedName>
</protein>
<evidence type="ECO:0000256" key="2">
    <source>
        <dbReference type="ARBA" id="ARBA00022475"/>
    </source>
</evidence>
<feature type="non-terminal residue" evidence="8">
    <location>
        <position position="1"/>
    </location>
</feature>
<dbReference type="PANTHER" id="PTHR30250">
    <property type="entry name" value="PST FAMILY PREDICTED COLANIC ACID TRANSPORTER"/>
    <property type="match status" value="1"/>
</dbReference>
<feature type="transmembrane region" description="Helical" evidence="7">
    <location>
        <begin position="53"/>
        <end position="74"/>
    </location>
</feature>
<comment type="subcellular location">
    <subcellularLocation>
        <location evidence="1">Cell membrane</location>
        <topology evidence="1">Multi-pass membrane protein</topology>
    </subcellularLocation>
</comment>
<dbReference type="Proteomes" id="UP000011740">
    <property type="component" value="Unassembled WGS sequence"/>
</dbReference>
<accession>M2ZU71</accession>
<feature type="non-terminal residue" evidence="8">
    <location>
        <position position="411"/>
    </location>
</feature>
<gene>
    <name evidence="8" type="ORF">H340_32327</name>
</gene>
<dbReference type="RefSeq" id="WP_004956563.1">
    <property type="nucleotide sequence ID" value="NZ_AORZ01000264.1"/>
</dbReference>
<sequence length="411" mass="43058">PPPPRYYSEDAVGRGSAAIAAMKLLAGLTAVTLTGALARFIPLAGRTTGRLVVRTYTASSLVVAVAAGVFLLTLDLWGPSYEALRGPTHGLVFVAAVVAWSLLTLQDGVLTGLRQAVWVPVGNTAFSAAKLALLIALAAALPGTGVFASWVVSIAVSVLPLGWLVFRRLVPEHVRATEASARPASAREIGRFLAGDYTGSLFSLAVVYLVPVLVASQISSAQNAYFYIASTIGGTVNLLAINMGASLTVEGSHDPERLAENCRAALRRMAKIMLPVCGLLFVLAPWILGVFGPAYTEATPLLRWFAVGAVLRVVMETYFAVLRAQSRTAGLAWLQGLLCVLVLGLTLLLLPRMGLTGAGVAEISSLTVIASVAAAKLWGVLRAPSRRRAVPAERAAEAAPDGDLADLASRR</sequence>
<keyword evidence="5 7" id="KW-0472">Membrane</keyword>
<keyword evidence="3 7" id="KW-0812">Transmembrane</keyword>